<dbReference type="EMBL" id="CP012333">
    <property type="protein sequence ID" value="AKV02129.1"/>
    <property type="molecule type" value="Genomic_DNA"/>
</dbReference>
<dbReference type="Proteomes" id="UP000064967">
    <property type="component" value="Chromosome"/>
</dbReference>
<proteinExistence type="predicted"/>
<evidence type="ECO:0000313" key="2">
    <source>
        <dbReference type="Proteomes" id="UP000064967"/>
    </source>
</evidence>
<name>A0A0K1Q8R8_9BACT</name>
<accession>A0A0K1Q8R8</accession>
<protein>
    <submittedName>
        <fullName evidence="1">Uncharacterized protein</fullName>
    </submittedName>
</protein>
<dbReference type="STRING" id="1391654.AKJ09_08792"/>
<keyword evidence="2" id="KW-1185">Reference proteome</keyword>
<evidence type="ECO:0000313" key="1">
    <source>
        <dbReference type="EMBL" id="AKV02129.1"/>
    </source>
</evidence>
<sequence>MLAPQWQDVFDGTPELYAVVRPQAIKTDAIYGTFFRSLLRVAQAKTEMTGVTALEALEGCDEIVIGIRRDPAGGGRIMDDAAIVFRGVPASLDPAKMTDGSGAPLFRLVSERAKAPEYERVGTVDGRRGLAGSLFVLPERTWVVALGSARDRAREAFATPFGRPAPKSDPSALATVRLDAGTFVRGQRIEKSPAFGPLTRKLESLSFSLAPGKGGVIATLRYQDEDASAWAEMHAKRLLEELARIEGDSAGGPRRSPQPFALGWLKDAQVGHEGNALKVRLSVPARLLEELPNASPLDLAL</sequence>
<gene>
    <name evidence="1" type="ORF">AKJ09_08792</name>
</gene>
<reference evidence="1 2" key="1">
    <citation type="submission" date="2015-08" db="EMBL/GenBank/DDBJ databases">
        <authorList>
            <person name="Babu N.S."/>
            <person name="Beckwith C.J."/>
            <person name="Beseler K.G."/>
            <person name="Brison A."/>
            <person name="Carone J.V."/>
            <person name="Caskin T.P."/>
            <person name="Diamond M."/>
            <person name="Durham M.E."/>
            <person name="Foxe J.M."/>
            <person name="Go M."/>
            <person name="Henderson B.A."/>
            <person name="Jones I.B."/>
            <person name="McGettigan J.A."/>
            <person name="Micheletti S.J."/>
            <person name="Nasrallah M.E."/>
            <person name="Ortiz D."/>
            <person name="Piller C.R."/>
            <person name="Privatt S.R."/>
            <person name="Schneider S.L."/>
            <person name="Sharp S."/>
            <person name="Smith T.C."/>
            <person name="Stanton J.D."/>
            <person name="Ullery H.E."/>
            <person name="Wilson R.J."/>
            <person name="Serrano M.G."/>
            <person name="Buck G."/>
            <person name="Lee V."/>
            <person name="Wang Y."/>
            <person name="Carvalho R."/>
            <person name="Voegtly L."/>
            <person name="Shi R."/>
            <person name="Duckworth R."/>
            <person name="Johnson A."/>
            <person name="Loviza R."/>
            <person name="Walstead R."/>
            <person name="Shah Z."/>
            <person name="Kiflezghi M."/>
            <person name="Wade K."/>
            <person name="Ball S.L."/>
            <person name="Bradley K.W."/>
            <person name="Asai D.J."/>
            <person name="Bowman C.A."/>
            <person name="Russell D.A."/>
            <person name="Pope W.H."/>
            <person name="Jacobs-Sera D."/>
            <person name="Hendrix R.W."/>
            <person name="Hatfull G.F."/>
        </authorList>
    </citation>
    <scope>NUCLEOTIDE SEQUENCE [LARGE SCALE GENOMIC DNA]</scope>
    <source>
        <strain evidence="1 2">DSM 27648</strain>
    </source>
</reference>
<dbReference type="KEGG" id="llu:AKJ09_08792"/>
<dbReference type="AlphaFoldDB" id="A0A0K1Q8R8"/>
<organism evidence="1 2">
    <name type="scientific">Labilithrix luteola</name>
    <dbReference type="NCBI Taxonomy" id="1391654"/>
    <lineage>
        <taxon>Bacteria</taxon>
        <taxon>Pseudomonadati</taxon>
        <taxon>Myxococcota</taxon>
        <taxon>Polyangia</taxon>
        <taxon>Polyangiales</taxon>
        <taxon>Labilitrichaceae</taxon>
        <taxon>Labilithrix</taxon>
    </lineage>
</organism>